<dbReference type="Pfam" id="PF13393">
    <property type="entry name" value="tRNA-synt_His"/>
    <property type="match status" value="1"/>
</dbReference>
<name>A0A9D2M8B4_9FIRM</name>
<dbReference type="GO" id="GO:0005524">
    <property type="term" value="F:ATP binding"/>
    <property type="evidence" value="ECO:0007669"/>
    <property type="project" value="UniProtKB-KW"/>
</dbReference>
<dbReference type="GO" id="GO:0140096">
    <property type="term" value="F:catalytic activity, acting on a protein"/>
    <property type="evidence" value="ECO:0007669"/>
    <property type="project" value="UniProtKB-ARBA"/>
</dbReference>
<evidence type="ECO:0000256" key="4">
    <source>
        <dbReference type="ARBA" id="ARBA00022840"/>
    </source>
</evidence>
<comment type="caution">
    <text evidence="10">The sequence shown here is derived from an EMBL/GenBank/DDBJ whole genome shotgun (WGS) entry which is preliminary data.</text>
</comment>
<dbReference type="PANTHER" id="PTHR11476:SF7">
    <property type="entry name" value="HISTIDINE--TRNA LIGASE"/>
    <property type="match status" value="1"/>
</dbReference>
<evidence type="ECO:0000256" key="7">
    <source>
        <dbReference type="NCBIfam" id="TIGR00442"/>
    </source>
</evidence>
<sequence length="416" mass="45253">MKTQPLKGMRDLLPAEQALRDYIQGEILATYRAAGFQRISTPILEDLENLNKSDGGDNLNLIFKVLKRGEKLSAALRANDPEALADMGLRYDLTLPLSRYYAANRAALPHPFKVIQTDRVYRAERPQKGRLREFVQCDIDILGDESPNAEVELIDVTARALLRIGFTDFTVHINDRRILRAMLAAMGFAPDTLDSVCISFDKLDKIGPDGVRDELTEKACPAGAVAALDTFLRAGNFSLDAVVAACGEEGEALAADLRYVLTCAGRLAGGRYRVAYAPNLVRGQGYYTGMVFEVTCPQFSGAVAGGGRYDEMVGKFIGQKVPAVGFSIGFERVCGVLLEQGYQIPGAKARLALLYLPEADFAEVLAKAERLRENYDVTVLPQARKLGKQFGSLEAAGFAAVAFADNEDIKVLGAKG</sequence>
<comment type="similarity">
    <text evidence="1">Belongs to the class-II aminoacyl-tRNA synthetase family.</text>
</comment>
<dbReference type="GO" id="GO:0005737">
    <property type="term" value="C:cytoplasm"/>
    <property type="evidence" value="ECO:0007669"/>
    <property type="project" value="UniProtKB-UniRule"/>
</dbReference>
<dbReference type="PIRSF" id="PIRSF001549">
    <property type="entry name" value="His-tRNA_synth"/>
    <property type="match status" value="1"/>
</dbReference>
<feature type="binding site" evidence="8">
    <location>
        <begin position="92"/>
        <end position="94"/>
    </location>
    <ligand>
        <name>L-histidine</name>
        <dbReference type="ChEBI" id="CHEBI:57595"/>
    </ligand>
</feature>
<evidence type="ECO:0000256" key="8">
    <source>
        <dbReference type="PIRSR" id="PIRSR001549-1"/>
    </source>
</evidence>
<dbReference type="SUPFAM" id="SSF55681">
    <property type="entry name" value="Class II aaRS and biotin synthetases"/>
    <property type="match status" value="1"/>
</dbReference>
<dbReference type="NCBIfam" id="TIGR00442">
    <property type="entry name" value="hisS"/>
    <property type="match status" value="1"/>
</dbReference>
<dbReference type="InterPro" id="IPR004516">
    <property type="entry name" value="HisRS/HisZ"/>
</dbReference>
<dbReference type="InterPro" id="IPR045864">
    <property type="entry name" value="aa-tRNA-synth_II/BPL/LPL"/>
</dbReference>
<reference evidence="10" key="2">
    <citation type="submission" date="2021-04" db="EMBL/GenBank/DDBJ databases">
        <authorList>
            <person name="Gilroy R."/>
        </authorList>
    </citation>
    <scope>NUCLEOTIDE SEQUENCE</scope>
    <source>
        <strain evidence="10">ChiBcec8-13705</strain>
    </source>
</reference>
<reference evidence="10" key="1">
    <citation type="journal article" date="2021" name="PeerJ">
        <title>Extensive microbial diversity within the chicken gut microbiome revealed by metagenomics and culture.</title>
        <authorList>
            <person name="Gilroy R."/>
            <person name="Ravi A."/>
            <person name="Getino M."/>
            <person name="Pursley I."/>
            <person name="Horton D.L."/>
            <person name="Alikhan N.F."/>
            <person name="Baker D."/>
            <person name="Gharbi K."/>
            <person name="Hall N."/>
            <person name="Watson M."/>
            <person name="Adriaenssens E.M."/>
            <person name="Foster-Nyarko E."/>
            <person name="Jarju S."/>
            <person name="Secka A."/>
            <person name="Antonio M."/>
            <person name="Oren A."/>
            <person name="Chaudhuri R.R."/>
            <person name="La Ragione R."/>
            <person name="Hildebrand F."/>
            <person name="Pallen M.J."/>
        </authorList>
    </citation>
    <scope>NUCLEOTIDE SEQUENCE</scope>
    <source>
        <strain evidence="10">ChiBcec8-13705</strain>
    </source>
</reference>
<dbReference type="PROSITE" id="PS50862">
    <property type="entry name" value="AA_TRNA_LIGASE_II"/>
    <property type="match status" value="1"/>
</dbReference>
<keyword evidence="4" id="KW-0067">ATP-binding</keyword>
<dbReference type="Proteomes" id="UP000886803">
    <property type="component" value="Unassembled WGS sequence"/>
</dbReference>
<dbReference type="GO" id="GO:0016740">
    <property type="term" value="F:transferase activity"/>
    <property type="evidence" value="ECO:0007669"/>
    <property type="project" value="UniProtKB-ARBA"/>
</dbReference>
<dbReference type="InterPro" id="IPR006195">
    <property type="entry name" value="aa-tRNA-synth_II"/>
</dbReference>
<feature type="binding site" evidence="8">
    <location>
        <position position="140"/>
    </location>
    <ligand>
        <name>L-histidine</name>
        <dbReference type="ChEBI" id="CHEBI:57595"/>
    </ligand>
</feature>
<dbReference type="InterPro" id="IPR015807">
    <property type="entry name" value="His-tRNA-ligase"/>
</dbReference>
<feature type="binding site" evidence="8">
    <location>
        <position position="136"/>
    </location>
    <ligand>
        <name>L-histidine</name>
        <dbReference type="ChEBI" id="CHEBI:57595"/>
    </ligand>
</feature>
<evidence type="ECO:0000256" key="6">
    <source>
        <dbReference type="ARBA" id="ARBA00047639"/>
    </source>
</evidence>
<gene>
    <name evidence="10" type="primary">hisS</name>
    <name evidence="10" type="ORF">H9945_06710</name>
</gene>
<feature type="domain" description="Aminoacyl-transfer RNA synthetases class-II family profile" evidence="9">
    <location>
        <begin position="16"/>
        <end position="357"/>
    </location>
</feature>
<feature type="binding site" evidence="8">
    <location>
        <position position="122"/>
    </location>
    <ligand>
        <name>L-histidine</name>
        <dbReference type="ChEBI" id="CHEBI:57595"/>
    </ligand>
</feature>
<accession>A0A9D2M8B4</accession>
<protein>
    <recommendedName>
        <fullName evidence="2 7">Histidine--tRNA ligase</fullName>
        <ecNumber evidence="2 7">6.1.1.21</ecNumber>
    </recommendedName>
</protein>
<organism evidence="10 11">
    <name type="scientific">Candidatus Gemmiger avicola</name>
    <dbReference type="NCBI Taxonomy" id="2838605"/>
    <lineage>
        <taxon>Bacteria</taxon>
        <taxon>Bacillati</taxon>
        <taxon>Bacillota</taxon>
        <taxon>Clostridia</taxon>
        <taxon>Eubacteriales</taxon>
        <taxon>Gemmiger</taxon>
    </lineage>
</organism>
<evidence type="ECO:0000256" key="2">
    <source>
        <dbReference type="ARBA" id="ARBA00012815"/>
    </source>
</evidence>
<keyword evidence="3" id="KW-0547">Nucleotide-binding</keyword>
<keyword evidence="10" id="KW-0436">Ligase</keyword>
<evidence type="ECO:0000313" key="10">
    <source>
        <dbReference type="EMBL" id="HJB42173.1"/>
    </source>
</evidence>
<evidence type="ECO:0000259" key="9">
    <source>
        <dbReference type="PROSITE" id="PS50862"/>
    </source>
</evidence>
<feature type="binding site" evidence="8">
    <location>
        <position position="282"/>
    </location>
    <ligand>
        <name>L-histidine</name>
        <dbReference type="ChEBI" id="CHEBI:57595"/>
    </ligand>
</feature>
<evidence type="ECO:0000256" key="1">
    <source>
        <dbReference type="ARBA" id="ARBA00008226"/>
    </source>
</evidence>
<dbReference type="AlphaFoldDB" id="A0A9D2M8B4"/>
<comment type="catalytic activity">
    <reaction evidence="6">
        <text>tRNA(His) + L-histidine + ATP = L-histidyl-tRNA(His) + AMP + diphosphate + H(+)</text>
        <dbReference type="Rhea" id="RHEA:17313"/>
        <dbReference type="Rhea" id="RHEA-COMP:9665"/>
        <dbReference type="Rhea" id="RHEA-COMP:9689"/>
        <dbReference type="ChEBI" id="CHEBI:15378"/>
        <dbReference type="ChEBI" id="CHEBI:30616"/>
        <dbReference type="ChEBI" id="CHEBI:33019"/>
        <dbReference type="ChEBI" id="CHEBI:57595"/>
        <dbReference type="ChEBI" id="CHEBI:78442"/>
        <dbReference type="ChEBI" id="CHEBI:78527"/>
        <dbReference type="ChEBI" id="CHEBI:456215"/>
        <dbReference type="EC" id="6.1.1.21"/>
    </reaction>
</comment>
<evidence type="ECO:0000256" key="5">
    <source>
        <dbReference type="ARBA" id="ARBA00022917"/>
    </source>
</evidence>
<dbReference type="GO" id="GO:0004821">
    <property type="term" value="F:histidine-tRNA ligase activity"/>
    <property type="evidence" value="ECO:0007669"/>
    <property type="project" value="UniProtKB-UniRule"/>
</dbReference>
<evidence type="ECO:0000313" key="11">
    <source>
        <dbReference type="Proteomes" id="UP000886803"/>
    </source>
</evidence>
<proteinExistence type="inferred from homology"/>
<keyword evidence="5" id="KW-0648">Protein biosynthesis</keyword>
<feature type="binding site" evidence="8">
    <location>
        <begin position="286"/>
        <end position="287"/>
    </location>
    <ligand>
        <name>L-histidine</name>
        <dbReference type="ChEBI" id="CHEBI:57595"/>
    </ligand>
</feature>
<dbReference type="Gene3D" id="3.30.930.10">
    <property type="entry name" value="Bira Bifunctional Protein, Domain 2"/>
    <property type="match status" value="1"/>
</dbReference>
<dbReference type="EC" id="6.1.1.21" evidence="2 7"/>
<dbReference type="InterPro" id="IPR041715">
    <property type="entry name" value="HisRS-like_core"/>
</dbReference>
<dbReference type="GO" id="GO:0006427">
    <property type="term" value="P:histidyl-tRNA aminoacylation"/>
    <property type="evidence" value="ECO:0007669"/>
    <property type="project" value="UniProtKB-UniRule"/>
</dbReference>
<dbReference type="PANTHER" id="PTHR11476">
    <property type="entry name" value="HISTIDYL-TRNA SYNTHETASE"/>
    <property type="match status" value="1"/>
</dbReference>
<evidence type="ECO:0000256" key="3">
    <source>
        <dbReference type="ARBA" id="ARBA00022741"/>
    </source>
</evidence>
<dbReference type="EMBL" id="DWYG01000111">
    <property type="protein sequence ID" value="HJB42173.1"/>
    <property type="molecule type" value="Genomic_DNA"/>
</dbReference>
<dbReference type="CDD" id="cd00773">
    <property type="entry name" value="HisRS-like_core"/>
    <property type="match status" value="1"/>
</dbReference>